<keyword evidence="2" id="KW-0963">Cytoplasm</keyword>
<protein>
    <recommendedName>
        <fullName evidence="2">Ribosomal silencing factor RsfS</fullName>
    </recommendedName>
</protein>
<accession>A0AAE9XP44</accession>
<dbReference type="HAMAP" id="MF_01477">
    <property type="entry name" value="Iojap_RsfS"/>
    <property type="match status" value="1"/>
</dbReference>
<dbReference type="GO" id="GO:0042256">
    <property type="term" value="P:cytosolic ribosome assembly"/>
    <property type="evidence" value="ECO:0007669"/>
    <property type="project" value="UniProtKB-UniRule"/>
</dbReference>
<sequence>MLANMETHSVNNGPVLSTKDILSTVIDCLDNNKATEINAIDLKGKTSIADHMVIANGGSQRHVAALADYVVKGLKAIGHKGIAVEGLEQADWVLIDAGDVIVHIFRPEVRHFYNLDKMWATDLEGSDAIN</sequence>
<comment type="similarity">
    <text evidence="1 2">Belongs to the Iojap/RsfS family.</text>
</comment>
<dbReference type="InterPro" id="IPR043519">
    <property type="entry name" value="NT_sf"/>
</dbReference>
<organism evidence="3 4">
    <name type="scientific">Gimibacter soli</name>
    <dbReference type="NCBI Taxonomy" id="3024400"/>
    <lineage>
        <taxon>Bacteria</taxon>
        <taxon>Pseudomonadati</taxon>
        <taxon>Pseudomonadota</taxon>
        <taxon>Alphaproteobacteria</taxon>
        <taxon>Kordiimonadales</taxon>
        <taxon>Temperatibacteraceae</taxon>
        <taxon>Gimibacter</taxon>
    </lineage>
</organism>
<comment type="subunit">
    <text evidence="2">Interacts with ribosomal protein uL14 (rplN).</text>
</comment>
<keyword evidence="2" id="KW-0810">Translation regulation</keyword>
<dbReference type="PANTHER" id="PTHR21043:SF0">
    <property type="entry name" value="MITOCHONDRIAL ASSEMBLY OF RIBOSOMAL LARGE SUBUNIT PROTEIN 1"/>
    <property type="match status" value="1"/>
</dbReference>
<evidence type="ECO:0000313" key="3">
    <source>
        <dbReference type="EMBL" id="WCL53884.1"/>
    </source>
</evidence>
<dbReference type="GO" id="GO:0017148">
    <property type="term" value="P:negative regulation of translation"/>
    <property type="evidence" value="ECO:0007669"/>
    <property type="project" value="UniProtKB-UniRule"/>
</dbReference>
<dbReference type="SUPFAM" id="SSF81301">
    <property type="entry name" value="Nucleotidyltransferase"/>
    <property type="match status" value="1"/>
</dbReference>
<gene>
    <name evidence="2 3" type="primary">rsfS</name>
    <name evidence="3" type="ORF">PH603_15205</name>
</gene>
<evidence type="ECO:0000256" key="1">
    <source>
        <dbReference type="ARBA" id="ARBA00010574"/>
    </source>
</evidence>
<name>A0AAE9XP44_9PROT</name>
<reference evidence="3" key="1">
    <citation type="submission" date="2023-01" db="EMBL/GenBank/DDBJ databases">
        <title>The genome sequence of Kordiimonadaceae bacterium 6D33.</title>
        <authorList>
            <person name="Liu Y."/>
        </authorList>
    </citation>
    <scope>NUCLEOTIDE SEQUENCE</scope>
    <source>
        <strain evidence="3">6D33</strain>
    </source>
</reference>
<dbReference type="KEGG" id="gso:PH603_15205"/>
<dbReference type="EMBL" id="CP116805">
    <property type="protein sequence ID" value="WCL53884.1"/>
    <property type="molecule type" value="Genomic_DNA"/>
</dbReference>
<keyword evidence="4" id="KW-1185">Reference proteome</keyword>
<comment type="function">
    <text evidence="2">Functions as a ribosomal silencing factor. Interacts with ribosomal protein uL14 (rplN), blocking formation of intersubunit bridge B8. Prevents association of the 30S and 50S ribosomal subunits and the formation of functional ribosomes, thus repressing translation.</text>
</comment>
<dbReference type="Proteomes" id="UP001217500">
    <property type="component" value="Chromosome"/>
</dbReference>
<dbReference type="Gene3D" id="3.30.460.10">
    <property type="entry name" value="Beta Polymerase, domain 2"/>
    <property type="match status" value="1"/>
</dbReference>
<dbReference type="RefSeq" id="WP_289503566.1">
    <property type="nucleotide sequence ID" value="NZ_CP116805.1"/>
</dbReference>
<dbReference type="GO" id="GO:0090071">
    <property type="term" value="P:negative regulation of ribosome biogenesis"/>
    <property type="evidence" value="ECO:0007669"/>
    <property type="project" value="UniProtKB-UniRule"/>
</dbReference>
<dbReference type="NCBIfam" id="TIGR00090">
    <property type="entry name" value="rsfS_iojap_ybeB"/>
    <property type="match status" value="1"/>
</dbReference>
<evidence type="ECO:0000256" key="2">
    <source>
        <dbReference type="HAMAP-Rule" id="MF_01477"/>
    </source>
</evidence>
<evidence type="ECO:0000313" key="4">
    <source>
        <dbReference type="Proteomes" id="UP001217500"/>
    </source>
</evidence>
<dbReference type="Pfam" id="PF02410">
    <property type="entry name" value="RsfS"/>
    <property type="match status" value="1"/>
</dbReference>
<dbReference type="InterPro" id="IPR004394">
    <property type="entry name" value="Iojap/RsfS/C7orf30"/>
</dbReference>
<comment type="subcellular location">
    <subcellularLocation>
        <location evidence="2">Cytoplasm</location>
    </subcellularLocation>
</comment>
<proteinExistence type="inferred from homology"/>
<dbReference type="AlphaFoldDB" id="A0AAE9XP44"/>
<keyword evidence="2" id="KW-0678">Repressor</keyword>
<dbReference type="GO" id="GO:0005737">
    <property type="term" value="C:cytoplasm"/>
    <property type="evidence" value="ECO:0007669"/>
    <property type="project" value="UniProtKB-SubCell"/>
</dbReference>
<dbReference type="PANTHER" id="PTHR21043">
    <property type="entry name" value="IOJAP SUPERFAMILY ORTHOLOG"/>
    <property type="match status" value="1"/>
</dbReference>
<dbReference type="GO" id="GO:0043023">
    <property type="term" value="F:ribosomal large subunit binding"/>
    <property type="evidence" value="ECO:0007669"/>
    <property type="project" value="TreeGrafter"/>
</dbReference>